<dbReference type="PANTHER" id="PTHR30126:SF40">
    <property type="entry name" value="HTH-TYPE TRANSCRIPTIONAL REGULATOR GLTR"/>
    <property type="match status" value="1"/>
</dbReference>
<feature type="domain" description="HTH lysR-type" evidence="5">
    <location>
        <begin position="1"/>
        <end position="58"/>
    </location>
</feature>
<dbReference type="PROSITE" id="PS50931">
    <property type="entry name" value="HTH_LYSR"/>
    <property type="match status" value="1"/>
</dbReference>
<dbReference type="Pfam" id="PF03466">
    <property type="entry name" value="LysR_substrate"/>
    <property type="match status" value="1"/>
</dbReference>
<dbReference type="SUPFAM" id="SSF53850">
    <property type="entry name" value="Periplasmic binding protein-like II"/>
    <property type="match status" value="1"/>
</dbReference>
<evidence type="ECO:0000256" key="1">
    <source>
        <dbReference type="ARBA" id="ARBA00009437"/>
    </source>
</evidence>
<reference evidence="6 7" key="1">
    <citation type="submission" date="2023-03" db="EMBL/GenBank/DDBJ databases">
        <title>Complete genome sequence of Tepidibacter sp. SWIR-1, isolated from a deep-sea hydrothermal vent.</title>
        <authorList>
            <person name="Li X."/>
        </authorList>
    </citation>
    <scope>NUCLEOTIDE SEQUENCE [LARGE SCALE GENOMIC DNA]</scope>
    <source>
        <strain evidence="6 7">SWIR-1</strain>
    </source>
</reference>
<dbReference type="Pfam" id="PF00126">
    <property type="entry name" value="HTH_1"/>
    <property type="match status" value="1"/>
</dbReference>
<keyword evidence="3" id="KW-0238">DNA-binding</keyword>
<dbReference type="Proteomes" id="UP001222800">
    <property type="component" value="Chromosome"/>
</dbReference>
<protein>
    <submittedName>
        <fullName evidence="6">LysR family transcriptional regulator</fullName>
    </submittedName>
</protein>
<keyword evidence="7" id="KW-1185">Reference proteome</keyword>
<keyword evidence="2" id="KW-0805">Transcription regulation</keyword>
<name>A0ABY8EAL2_9FIRM</name>
<proteinExistence type="inferred from homology"/>
<dbReference type="Gene3D" id="3.40.190.290">
    <property type="match status" value="1"/>
</dbReference>
<keyword evidence="4" id="KW-0804">Transcription</keyword>
<evidence type="ECO:0000256" key="2">
    <source>
        <dbReference type="ARBA" id="ARBA00023015"/>
    </source>
</evidence>
<evidence type="ECO:0000259" key="5">
    <source>
        <dbReference type="PROSITE" id="PS50931"/>
    </source>
</evidence>
<gene>
    <name evidence="6" type="ORF">P4S50_16470</name>
</gene>
<dbReference type="CDD" id="cd08442">
    <property type="entry name" value="PBP2_YofA_SoxR_like"/>
    <property type="match status" value="1"/>
</dbReference>
<dbReference type="PANTHER" id="PTHR30126">
    <property type="entry name" value="HTH-TYPE TRANSCRIPTIONAL REGULATOR"/>
    <property type="match status" value="1"/>
</dbReference>
<dbReference type="SUPFAM" id="SSF46785">
    <property type="entry name" value="Winged helix' DNA-binding domain"/>
    <property type="match status" value="1"/>
</dbReference>
<dbReference type="EMBL" id="CP120733">
    <property type="protein sequence ID" value="WFD09950.1"/>
    <property type="molecule type" value="Genomic_DNA"/>
</dbReference>
<evidence type="ECO:0000256" key="3">
    <source>
        <dbReference type="ARBA" id="ARBA00023125"/>
    </source>
</evidence>
<dbReference type="RefSeq" id="WP_277731928.1">
    <property type="nucleotide sequence ID" value="NZ_CP120733.1"/>
</dbReference>
<accession>A0ABY8EAL2</accession>
<organism evidence="6 7">
    <name type="scientific">Tepidibacter hydrothermalis</name>
    <dbReference type="NCBI Taxonomy" id="3036126"/>
    <lineage>
        <taxon>Bacteria</taxon>
        <taxon>Bacillati</taxon>
        <taxon>Bacillota</taxon>
        <taxon>Clostridia</taxon>
        <taxon>Peptostreptococcales</taxon>
        <taxon>Peptostreptococcaceae</taxon>
        <taxon>Tepidibacter</taxon>
    </lineage>
</organism>
<dbReference type="InterPro" id="IPR005119">
    <property type="entry name" value="LysR_subst-bd"/>
</dbReference>
<comment type="similarity">
    <text evidence="1">Belongs to the LysR transcriptional regulatory family.</text>
</comment>
<evidence type="ECO:0000313" key="6">
    <source>
        <dbReference type="EMBL" id="WFD09950.1"/>
    </source>
</evidence>
<dbReference type="InterPro" id="IPR036390">
    <property type="entry name" value="WH_DNA-bd_sf"/>
</dbReference>
<evidence type="ECO:0000256" key="4">
    <source>
        <dbReference type="ARBA" id="ARBA00023163"/>
    </source>
</evidence>
<evidence type="ECO:0000313" key="7">
    <source>
        <dbReference type="Proteomes" id="UP001222800"/>
    </source>
</evidence>
<dbReference type="Gene3D" id="1.10.10.10">
    <property type="entry name" value="Winged helix-like DNA-binding domain superfamily/Winged helix DNA-binding domain"/>
    <property type="match status" value="1"/>
</dbReference>
<dbReference type="InterPro" id="IPR036388">
    <property type="entry name" value="WH-like_DNA-bd_sf"/>
</dbReference>
<dbReference type="InterPro" id="IPR000847">
    <property type="entry name" value="LysR_HTH_N"/>
</dbReference>
<sequence length="290" mass="32611">MDLLNLEIFQSVARNQSISGAAKELQYAQSNITTRIQQLEAEFETTLLYRHNRGVTLTDKGHTLLAYSERILSLIEEMNNEVTDSQTIKGKLNIGYIETTAAIRLPKLISKFHKSFPKVELALTSGVSEGNFNAVLQHELDGAFIADAIYHDDLIQTKFVDEELILITNTQVAQGITLDKLNNCTILVFHKGCAYRKKLEDFLHSQWIVPKKTMEFGSLDAIMGCVSAGLGVTMMPRSLVKRYILNGSDLQHIFPKFNVNVTTMFIHRKDKYISPALSKLLDMIKKGSSL</sequence>